<proteinExistence type="predicted"/>
<gene>
    <name evidence="1" type="ORF">GQ26_0033430</name>
</gene>
<sequence length="55" mass="5858">MGSTGGQTKTVRWIKAAASISRMWLRESTSCSNHASSYSSRVAVRILVAGLKTAS</sequence>
<protein>
    <submittedName>
        <fullName evidence="1">Uncharacterized protein</fullName>
    </submittedName>
</protein>
<accession>A0A093VIY5</accession>
<dbReference type="AlphaFoldDB" id="A0A093VIY5"/>
<dbReference type="EMBL" id="JPOX01000003">
    <property type="protein sequence ID" value="KFX52492.1"/>
    <property type="molecule type" value="Genomic_DNA"/>
</dbReference>
<organism evidence="1">
    <name type="scientific">Talaromyces marneffei PM1</name>
    <dbReference type="NCBI Taxonomy" id="1077442"/>
    <lineage>
        <taxon>Eukaryota</taxon>
        <taxon>Fungi</taxon>
        <taxon>Dikarya</taxon>
        <taxon>Ascomycota</taxon>
        <taxon>Pezizomycotina</taxon>
        <taxon>Eurotiomycetes</taxon>
        <taxon>Eurotiomycetidae</taxon>
        <taxon>Eurotiales</taxon>
        <taxon>Trichocomaceae</taxon>
        <taxon>Talaromyces</taxon>
        <taxon>Talaromyces sect. Talaromyces</taxon>
    </lineage>
</organism>
<comment type="caution">
    <text evidence="1">The sequence shown here is derived from an EMBL/GenBank/DDBJ whole genome shotgun (WGS) entry which is preliminary data.</text>
</comment>
<name>A0A093VIY5_TALMA</name>
<evidence type="ECO:0000313" key="1">
    <source>
        <dbReference type="EMBL" id="KFX52492.1"/>
    </source>
</evidence>
<reference evidence="1" key="1">
    <citation type="journal article" date="2014" name="PLoS Genet.">
        <title>Signature Gene Expression Reveals Novel Clues to the Molecular Mechanisms of Dimorphic Transition in Penicillium marneffei.</title>
        <authorList>
            <person name="Yang E."/>
            <person name="Wang G."/>
            <person name="Cai J."/>
            <person name="Woo P.C."/>
            <person name="Lau S.K."/>
            <person name="Yuen K.-Y."/>
            <person name="Chow W.-N."/>
            <person name="Lin X."/>
        </authorList>
    </citation>
    <scope>NUCLEOTIDE SEQUENCE [LARGE SCALE GENOMIC DNA]</scope>
    <source>
        <strain evidence="1">PM1</strain>
    </source>
</reference>
<dbReference type="HOGENOM" id="CLU_3034003_0_0_1"/>